<dbReference type="AlphaFoldDB" id="A0A0U1DSX1"/>
<gene>
    <name evidence="1" type="ORF">BN000_05543</name>
</gene>
<name>A0A0U1DSX1_9MYCO</name>
<protein>
    <submittedName>
        <fullName evidence="1">Uncharacterized protein</fullName>
    </submittedName>
</protein>
<organism evidence="1 2">
    <name type="scientific">Mycobacterium europaeum</name>
    <dbReference type="NCBI Taxonomy" id="761804"/>
    <lineage>
        <taxon>Bacteria</taxon>
        <taxon>Bacillati</taxon>
        <taxon>Actinomycetota</taxon>
        <taxon>Actinomycetes</taxon>
        <taxon>Mycobacteriales</taxon>
        <taxon>Mycobacteriaceae</taxon>
        <taxon>Mycobacterium</taxon>
        <taxon>Mycobacterium simiae complex</taxon>
    </lineage>
</organism>
<evidence type="ECO:0000313" key="1">
    <source>
        <dbReference type="EMBL" id="CQD22245.1"/>
    </source>
</evidence>
<dbReference type="Proteomes" id="UP000199601">
    <property type="component" value="Unassembled WGS sequence"/>
</dbReference>
<proteinExistence type="predicted"/>
<sequence length="136" mass="15321">MKVSNGITRRSRITRCSRCRGRMRHPNGWNVEMIAGIEAGYLCPECQTVEEDLEAELNLTLGRSSVAEGFTVNSGDDLTDERLEALISSLIRTYPTPEIMRDKADRLAQARGNRHWMVGIMRRTADNMDSGMLFDG</sequence>
<evidence type="ECO:0000313" key="2">
    <source>
        <dbReference type="Proteomes" id="UP000199601"/>
    </source>
</evidence>
<reference evidence="2" key="1">
    <citation type="submission" date="2015-03" db="EMBL/GenBank/DDBJ databases">
        <authorList>
            <person name="Urmite Genomes"/>
        </authorList>
    </citation>
    <scope>NUCLEOTIDE SEQUENCE [LARGE SCALE GENOMIC DNA]</scope>
    <source>
        <strain evidence="2">CSUR P1344</strain>
    </source>
</reference>
<accession>A0A0U1DSX1</accession>
<dbReference type="EMBL" id="CTEC01000002">
    <property type="protein sequence ID" value="CQD22245.1"/>
    <property type="molecule type" value="Genomic_DNA"/>
</dbReference>
<keyword evidence="2" id="KW-1185">Reference proteome</keyword>